<keyword evidence="1" id="KW-0812">Transmembrane</keyword>
<evidence type="ECO:0000313" key="3">
    <source>
        <dbReference type="Proteomes" id="UP000011910"/>
    </source>
</evidence>
<gene>
    <name evidence="2" type="ORF">ADICEAN_00020</name>
</gene>
<keyword evidence="3" id="KW-1185">Reference proteome</keyword>
<dbReference type="OrthoDB" id="9988398at2"/>
<feature type="transmembrane region" description="Helical" evidence="1">
    <location>
        <begin position="45"/>
        <end position="66"/>
    </location>
</feature>
<evidence type="ECO:0000256" key="1">
    <source>
        <dbReference type="SAM" id="Phobius"/>
    </source>
</evidence>
<protein>
    <submittedName>
        <fullName evidence="2">Uncharacterized protein</fullName>
    </submittedName>
</protein>
<accession>M7P2H7</accession>
<reference evidence="2 3" key="1">
    <citation type="journal article" date="2013" name="Genome Announc.">
        <title>Draft Genome Sequence of Cesiribacter andamanensis Strain AMV16T, Isolated from a Soil Sample from a Mud Volcano in the Andaman Islands, India.</title>
        <authorList>
            <person name="Shivaji S."/>
            <person name="Ara S."/>
            <person name="Begum Z."/>
            <person name="Srinivas T.N."/>
            <person name="Singh A."/>
            <person name="Kumar Pinnaka A."/>
        </authorList>
    </citation>
    <scope>NUCLEOTIDE SEQUENCE [LARGE SCALE GENOMIC DNA]</scope>
    <source>
        <strain evidence="2 3">AMV16</strain>
    </source>
</reference>
<dbReference type="AlphaFoldDB" id="M7P2H7"/>
<sequence>MEEEPLGQALRTYITTKIRELGEWVKPDPADSLLLQVLKLMYKSVVVLLLTALSPVVLLFLIISFVGGF</sequence>
<dbReference type="STRING" id="1279009.ADICEAN_00020"/>
<proteinExistence type="predicted"/>
<keyword evidence="1" id="KW-0472">Membrane</keyword>
<dbReference type="Proteomes" id="UP000011910">
    <property type="component" value="Unassembled WGS sequence"/>
</dbReference>
<name>M7P2H7_9BACT</name>
<evidence type="ECO:0000313" key="2">
    <source>
        <dbReference type="EMBL" id="EMR04749.1"/>
    </source>
</evidence>
<keyword evidence="1" id="KW-1133">Transmembrane helix</keyword>
<comment type="caution">
    <text evidence="2">The sequence shown here is derived from an EMBL/GenBank/DDBJ whole genome shotgun (WGS) entry which is preliminary data.</text>
</comment>
<dbReference type="RefSeq" id="WP_009193434.1">
    <property type="nucleotide sequence ID" value="NZ_AODQ01000001.1"/>
</dbReference>
<organism evidence="2 3">
    <name type="scientific">Cesiribacter andamanensis AMV16</name>
    <dbReference type="NCBI Taxonomy" id="1279009"/>
    <lineage>
        <taxon>Bacteria</taxon>
        <taxon>Pseudomonadati</taxon>
        <taxon>Bacteroidota</taxon>
        <taxon>Cytophagia</taxon>
        <taxon>Cytophagales</taxon>
        <taxon>Cesiribacteraceae</taxon>
        <taxon>Cesiribacter</taxon>
    </lineage>
</organism>
<dbReference type="EMBL" id="AODQ01000001">
    <property type="protein sequence ID" value="EMR04749.1"/>
    <property type="molecule type" value="Genomic_DNA"/>
</dbReference>